<keyword evidence="12" id="KW-0812">Transmembrane</keyword>
<reference evidence="13" key="1">
    <citation type="journal article" date="2020" name="Stud. Mycol.">
        <title>101 Dothideomycetes genomes: a test case for predicting lifestyles and emergence of pathogens.</title>
        <authorList>
            <person name="Haridas S."/>
            <person name="Albert R."/>
            <person name="Binder M."/>
            <person name="Bloem J."/>
            <person name="Labutti K."/>
            <person name="Salamov A."/>
            <person name="Andreopoulos B."/>
            <person name="Baker S."/>
            <person name="Barry K."/>
            <person name="Bills G."/>
            <person name="Bluhm B."/>
            <person name="Cannon C."/>
            <person name="Castanera R."/>
            <person name="Culley D."/>
            <person name="Daum C."/>
            <person name="Ezra D."/>
            <person name="Gonzalez J."/>
            <person name="Henrissat B."/>
            <person name="Kuo A."/>
            <person name="Liang C."/>
            <person name="Lipzen A."/>
            <person name="Lutzoni F."/>
            <person name="Magnuson J."/>
            <person name="Mondo S."/>
            <person name="Nolan M."/>
            <person name="Ohm R."/>
            <person name="Pangilinan J."/>
            <person name="Park H.-J."/>
            <person name="Ramirez L."/>
            <person name="Alfaro M."/>
            <person name="Sun H."/>
            <person name="Tritt A."/>
            <person name="Yoshinaga Y."/>
            <person name="Zwiers L.-H."/>
            <person name="Turgeon B."/>
            <person name="Goodwin S."/>
            <person name="Spatafora J."/>
            <person name="Crous P."/>
            <person name="Grigoriev I."/>
        </authorList>
    </citation>
    <scope>NUCLEOTIDE SEQUENCE</scope>
    <source>
        <strain evidence="13">CBS 122367</strain>
    </source>
</reference>
<evidence type="ECO:0000256" key="5">
    <source>
        <dbReference type="ARBA" id="ARBA00022857"/>
    </source>
</evidence>
<keyword evidence="12" id="KW-0472">Membrane</keyword>
<comment type="pathway">
    <text evidence="2">Lipid metabolism; sphingolipid metabolism.</text>
</comment>
<evidence type="ECO:0000313" key="14">
    <source>
        <dbReference type="Proteomes" id="UP000799291"/>
    </source>
</evidence>
<proteinExistence type="predicted"/>
<keyword evidence="5" id="KW-0521">NADP</keyword>
<evidence type="ECO:0000256" key="9">
    <source>
        <dbReference type="ARBA" id="ARBA00026112"/>
    </source>
</evidence>
<keyword evidence="12" id="KW-1133">Transmembrane helix</keyword>
<evidence type="ECO:0000256" key="7">
    <source>
        <dbReference type="ARBA" id="ARBA00023002"/>
    </source>
</evidence>
<keyword evidence="8" id="KW-0443">Lipid metabolism</keyword>
<evidence type="ECO:0000256" key="2">
    <source>
        <dbReference type="ARBA" id="ARBA00004760"/>
    </source>
</evidence>
<dbReference type="PANTHER" id="PTHR43550:SF3">
    <property type="entry name" value="3-KETODIHYDROSPHINGOSINE REDUCTASE"/>
    <property type="match status" value="1"/>
</dbReference>
<dbReference type="GO" id="GO:0030148">
    <property type="term" value="P:sphingolipid biosynthetic process"/>
    <property type="evidence" value="ECO:0007669"/>
    <property type="project" value="InterPro"/>
</dbReference>
<evidence type="ECO:0000256" key="10">
    <source>
        <dbReference type="ARBA" id="ARBA00044737"/>
    </source>
</evidence>
<evidence type="ECO:0000256" key="6">
    <source>
        <dbReference type="ARBA" id="ARBA00022919"/>
    </source>
</evidence>
<dbReference type="GO" id="GO:0005789">
    <property type="term" value="C:endoplasmic reticulum membrane"/>
    <property type="evidence" value="ECO:0007669"/>
    <property type="project" value="TreeGrafter"/>
</dbReference>
<comment type="function">
    <text evidence="10">Catalyzes the reduction of 3'-oxosphinganine (3-ketodihydrosphingosine/KDS) to sphinganine (dihydrosphingosine/DHS), the second step of de novo sphingolipid biosynthesis.</text>
</comment>
<dbReference type="EMBL" id="MU005570">
    <property type="protein sequence ID" value="KAF2690957.1"/>
    <property type="molecule type" value="Genomic_DNA"/>
</dbReference>
<feature type="transmembrane region" description="Helical" evidence="12">
    <location>
        <begin position="6"/>
        <end position="28"/>
    </location>
</feature>
<comment type="subcellular location">
    <subcellularLocation>
        <location evidence="1">Endoplasmic reticulum</location>
    </subcellularLocation>
</comment>
<keyword evidence="14" id="KW-1185">Reference proteome</keyword>
<evidence type="ECO:0000313" key="13">
    <source>
        <dbReference type="EMBL" id="KAF2690957.1"/>
    </source>
</evidence>
<dbReference type="Proteomes" id="UP000799291">
    <property type="component" value="Unassembled WGS sequence"/>
</dbReference>
<dbReference type="GO" id="GO:0006666">
    <property type="term" value="P:3-keto-sphinganine metabolic process"/>
    <property type="evidence" value="ECO:0007669"/>
    <property type="project" value="InterPro"/>
</dbReference>
<evidence type="ECO:0000256" key="1">
    <source>
        <dbReference type="ARBA" id="ARBA00004240"/>
    </source>
</evidence>
<gene>
    <name evidence="13" type="ORF">K458DRAFT_438683</name>
</gene>
<dbReference type="InterPro" id="IPR045022">
    <property type="entry name" value="KDSR-like"/>
</dbReference>
<comment type="pathway">
    <text evidence="3">Sphingolipid metabolism.</text>
</comment>
<protein>
    <recommendedName>
        <fullName evidence="9">3-dehydrosphinganine reductase</fullName>
        <ecNumber evidence="9">1.1.1.102</ecNumber>
    </recommendedName>
</protein>
<keyword evidence="6" id="KW-0746">Sphingolipid metabolism</keyword>
<dbReference type="InterPro" id="IPR036291">
    <property type="entry name" value="NAD(P)-bd_dom_sf"/>
</dbReference>
<dbReference type="GO" id="GO:0047560">
    <property type="term" value="F:3-dehydrosphinganine reductase activity"/>
    <property type="evidence" value="ECO:0007669"/>
    <property type="project" value="UniProtKB-EC"/>
</dbReference>
<keyword evidence="4" id="KW-0256">Endoplasmic reticulum</keyword>
<dbReference type="AlphaFoldDB" id="A0A6G1JK65"/>
<organism evidence="13 14">
    <name type="scientific">Lentithecium fluviatile CBS 122367</name>
    <dbReference type="NCBI Taxonomy" id="1168545"/>
    <lineage>
        <taxon>Eukaryota</taxon>
        <taxon>Fungi</taxon>
        <taxon>Dikarya</taxon>
        <taxon>Ascomycota</taxon>
        <taxon>Pezizomycotina</taxon>
        <taxon>Dothideomycetes</taxon>
        <taxon>Pleosporomycetidae</taxon>
        <taxon>Pleosporales</taxon>
        <taxon>Massarineae</taxon>
        <taxon>Lentitheciaceae</taxon>
        <taxon>Lentithecium</taxon>
    </lineage>
</organism>
<keyword evidence="7" id="KW-0560">Oxidoreductase</keyword>
<dbReference type="CDD" id="cd08939">
    <property type="entry name" value="KDSR-like_SDR_c"/>
    <property type="match status" value="1"/>
</dbReference>
<dbReference type="PANTHER" id="PTHR43550">
    <property type="entry name" value="3-KETODIHYDROSPHINGOSINE REDUCTASE"/>
    <property type="match status" value="1"/>
</dbReference>
<dbReference type="InterPro" id="IPR002347">
    <property type="entry name" value="SDR_fam"/>
</dbReference>
<dbReference type="OrthoDB" id="10267115at2759"/>
<name>A0A6G1JK65_9PLEO</name>
<dbReference type="Pfam" id="PF00106">
    <property type="entry name" value="adh_short"/>
    <property type="match status" value="1"/>
</dbReference>
<evidence type="ECO:0000256" key="3">
    <source>
        <dbReference type="ARBA" id="ARBA00004991"/>
    </source>
</evidence>
<evidence type="ECO:0000256" key="4">
    <source>
        <dbReference type="ARBA" id="ARBA00022824"/>
    </source>
</evidence>
<dbReference type="PRINTS" id="PR00081">
    <property type="entry name" value="GDHRDH"/>
</dbReference>
<comment type="catalytic activity">
    <reaction evidence="11">
        <text>sphinganine + NADP(+) = 3-oxosphinganine + NADPH + H(+)</text>
        <dbReference type="Rhea" id="RHEA:22640"/>
        <dbReference type="ChEBI" id="CHEBI:15378"/>
        <dbReference type="ChEBI" id="CHEBI:57783"/>
        <dbReference type="ChEBI" id="CHEBI:57817"/>
        <dbReference type="ChEBI" id="CHEBI:58299"/>
        <dbReference type="ChEBI" id="CHEBI:58349"/>
        <dbReference type="EC" id="1.1.1.102"/>
    </reaction>
    <physiologicalReaction direction="right-to-left" evidence="11">
        <dbReference type="Rhea" id="RHEA:22642"/>
    </physiologicalReaction>
</comment>
<dbReference type="EC" id="1.1.1.102" evidence="9"/>
<sequence>MEWMPLALVASLVFLGYLSLEIMGFLSWGNKFQVEGRTAIITGSSYGMGREIAKLLSQRGANVILVARSAEKLRSAMEYAQAAAKNPAAQRFHFVSADLTTEAENARMLAEATAWNNGATPEIVWANAGTSTPGLFVELKSETLRKQMDINYWAAAYLAHLTLKAWLYPESPYQPREKGAKPELPRHFIATSSVLGYVNVTGYAAYSPAKAALKSLCDGLRHEVNLYNGARRGKNNSTGQAPAPFDVVIQSIFPATINSPGLEQENRTKHPVTKALEESDSKQTELEAATAAVQALEAGRYSTATNWLGKLMRLSSMGSAHRDNLLVDTLGMWLVSIIWLFLGPDMERKVWNWGKKNGMPKRNTNAI</sequence>
<evidence type="ECO:0000256" key="11">
    <source>
        <dbReference type="ARBA" id="ARBA00048930"/>
    </source>
</evidence>
<evidence type="ECO:0000256" key="12">
    <source>
        <dbReference type="SAM" id="Phobius"/>
    </source>
</evidence>
<accession>A0A6G1JK65</accession>
<evidence type="ECO:0000256" key="8">
    <source>
        <dbReference type="ARBA" id="ARBA00023098"/>
    </source>
</evidence>
<dbReference type="Gene3D" id="3.40.50.720">
    <property type="entry name" value="NAD(P)-binding Rossmann-like Domain"/>
    <property type="match status" value="1"/>
</dbReference>
<dbReference type="SUPFAM" id="SSF51735">
    <property type="entry name" value="NAD(P)-binding Rossmann-fold domains"/>
    <property type="match status" value="1"/>
</dbReference>